<dbReference type="Proteomes" id="UP001330184">
    <property type="component" value="Chromosome"/>
</dbReference>
<sequence>MYSQEGVTYPCIINLVINKLNYCTIMKIKSKLLLISFLLFQAVLWAQSNITISGTVTDEMGQPLPGASVVLQGTTTGIQTDFDGNYRLENVPSNGTLVFSYVGFTTRTIPINNRSSIDLTMLEDTQSLDEVVIVGYGTQKKADLTGSIVTVDADQIEKTPSANPVQSLQGKVAGVQIVSPGAPGASPTVRIRGLGTYSDATSLLYVVDGMFYSNIDFLNPNDIKSMNVLKDASSSAIYGVRAANGVIIIETKSGGKNRKPQIEYNGYTGIQRAQNVLQMANAEQFVAMAVESGSDADVQFILNAMQRYGRSRINPNVPDVNTDWYDEIIRDGVIQNHSLSVTGGTDNVSYSMGANYFSQEGLLDMKNDYERFNIRSKLDIDVLDNLKMGVNTVFSNATQQTPENSAWFKAYFAVPILPVFDPLNTEATPTPYANAQALGYRGTQNPFPDMDYNDNRLKIRKLLANIYLQTDLIKDKLTFKTTYNVDFSALEERYVNLPYNMGFGDQRISSINRRQNNYFNQIWDNVLTYTDSFDQDHNVTVMAGTSFRDEAANQFQATGSDIAGIDYETSWYLNFADPLSFNNNVEENNRRIYGQSYFGRISYNFKNRYILYGTFRADRSSKFTKEQWGYFPSVGAGWVLSEEPFMENVGIFDFLKLRAAWGRLGNDNVPASSGTNTISNQTVDLGDTPNTGITATSTFTDLTWEVVEELDFGFNLNTLNNRLSVEADYYIRDTEDAIMPVYIPIANQTVSRNSGVIRNSGVEVALNWSDEISSDFTYTIGANFTTVKNEAIEIEDESGYIDSGSAEFRQRTMVGEPLYAFYGYETTGVYQNQAQIDADPIAQSAIADGQNIQPGYFIFNDRNGDGAITDEDRVVLGSFLPKFTYGGNIGINYKDFGFSMNFYGQTGNKILNRKRGEVIFTNDTNIDADLAKNRWHGEGTSNTYPSSAGLRDSWNQRLSNFWVEDGDFFRIQNIQLAYTLRGDRLKGNMPDVKFTLTAERPLTVFSYNGFNPEVSDGVDRQTYPVPSIYTIGVNVKL</sequence>
<dbReference type="Pfam" id="PF07715">
    <property type="entry name" value="Plug"/>
    <property type="match status" value="1"/>
</dbReference>
<keyword evidence="3 7" id="KW-1134">Transmembrane beta strand</keyword>
<keyword evidence="6 7" id="KW-0998">Cell outer membrane</keyword>
<dbReference type="Pfam" id="PF13715">
    <property type="entry name" value="CarbopepD_reg_2"/>
    <property type="match status" value="1"/>
</dbReference>
<evidence type="ECO:0000313" key="10">
    <source>
        <dbReference type="Proteomes" id="UP001330184"/>
    </source>
</evidence>
<evidence type="ECO:0000313" key="9">
    <source>
        <dbReference type="EMBL" id="BDW93651.1"/>
    </source>
</evidence>
<evidence type="ECO:0000256" key="2">
    <source>
        <dbReference type="ARBA" id="ARBA00022448"/>
    </source>
</evidence>
<dbReference type="GO" id="GO:0009279">
    <property type="term" value="C:cell outer membrane"/>
    <property type="evidence" value="ECO:0007669"/>
    <property type="project" value="UniProtKB-SubCell"/>
</dbReference>
<name>A0AA48KRZ9_9FLAO</name>
<evidence type="ECO:0000256" key="3">
    <source>
        <dbReference type="ARBA" id="ARBA00022452"/>
    </source>
</evidence>
<dbReference type="AlphaFoldDB" id="A0AA48KRZ9"/>
<dbReference type="InterPro" id="IPR039426">
    <property type="entry name" value="TonB-dep_rcpt-like"/>
</dbReference>
<dbReference type="InterPro" id="IPR023996">
    <property type="entry name" value="TonB-dep_OMP_SusC/RagA"/>
</dbReference>
<accession>A0AA48KRZ9</accession>
<keyword evidence="10" id="KW-1185">Reference proteome</keyword>
<reference evidence="9 10" key="1">
    <citation type="submission" date="2023-01" db="EMBL/GenBank/DDBJ databases">
        <title>Complete genome sequence of Muricauda aquimarina strain IFOP_LL357.</title>
        <authorList>
            <person name="Gajardo G."/>
            <person name="Ueki S."/>
            <person name="Maruyama F."/>
        </authorList>
    </citation>
    <scope>NUCLEOTIDE SEQUENCE [LARGE SCALE GENOMIC DNA]</scope>
    <source>
        <strain evidence="9 10">IFOP_LL357</strain>
    </source>
</reference>
<gene>
    <name evidence="9" type="ORF">MACH07_24830</name>
</gene>
<dbReference type="InterPro" id="IPR012910">
    <property type="entry name" value="Plug_dom"/>
</dbReference>
<keyword evidence="5 7" id="KW-0472">Membrane</keyword>
<dbReference type="InterPro" id="IPR023997">
    <property type="entry name" value="TonB-dep_OMP_SusC/RagA_CS"/>
</dbReference>
<dbReference type="NCBIfam" id="TIGR04056">
    <property type="entry name" value="OMP_RagA_SusC"/>
    <property type="match status" value="1"/>
</dbReference>
<comment type="subcellular location">
    <subcellularLocation>
        <location evidence="1 7">Cell outer membrane</location>
        <topology evidence="1 7">Multi-pass membrane protein</topology>
    </subcellularLocation>
</comment>
<evidence type="ECO:0000256" key="1">
    <source>
        <dbReference type="ARBA" id="ARBA00004571"/>
    </source>
</evidence>
<keyword evidence="2 7" id="KW-0813">Transport</keyword>
<dbReference type="Gene3D" id="2.40.170.20">
    <property type="entry name" value="TonB-dependent receptor, beta-barrel domain"/>
    <property type="match status" value="1"/>
</dbReference>
<evidence type="ECO:0000256" key="4">
    <source>
        <dbReference type="ARBA" id="ARBA00022692"/>
    </source>
</evidence>
<evidence type="ECO:0000256" key="6">
    <source>
        <dbReference type="ARBA" id="ARBA00023237"/>
    </source>
</evidence>
<organism evidence="9 10">
    <name type="scientific">Flagellimonas marinaquae</name>
    <dbReference type="NCBI Taxonomy" id="254955"/>
    <lineage>
        <taxon>Bacteria</taxon>
        <taxon>Pseudomonadati</taxon>
        <taxon>Bacteroidota</taxon>
        <taxon>Flavobacteriia</taxon>
        <taxon>Flavobacteriales</taxon>
        <taxon>Flavobacteriaceae</taxon>
        <taxon>Flagellimonas</taxon>
    </lineage>
</organism>
<protein>
    <submittedName>
        <fullName evidence="9">SusC/RagA family TonB-linked outer membrane protein</fullName>
    </submittedName>
</protein>
<dbReference type="Gene3D" id="2.170.130.10">
    <property type="entry name" value="TonB-dependent receptor, plug domain"/>
    <property type="match status" value="1"/>
</dbReference>
<evidence type="ECO:0000259" key="8">
    <source>
        <dbReference type="Pfam" id="PF07715"/>
    </source>
</evidence>
<dbReference type="PROSITE" id="PS52016">
    <property type="entry name" value="TONB_DEPENDENT_REC_3"/>
    <property type="match status" value="1"/>
</dbReference>
<dbReference type="SUPFAM" id="SSF49464">
    <property type="entry name" value="Carboxypeptidase regulatory domain-like"/>
    <property type="match status" value="1"/>
</dbReference>
<dbReference type="InterPro" id="IPR037066">
    <property type="entry name" value="Plug_dom_sf"/>
</dbReference>
<feature type="domain" description="TonB-dependent receptor plug" evidence="8">
    <location>
        <begin position="141"/>
        <end position="246"/>
    </location>
</feature>
<dbReference type="EMBL" id="AP027268">
    <property type="protein sequence ID" value="BDW93651.1"/>
    <property type="molecule type" value="Genomic_DNA"/>
</dbReference>
<dbReference type="InterPro" id="IPR036942">
    <property type="entry name" value="Beta-barrel_TonB_sf"/>
</dbReference>
<keyword evidence="4 7" id="KW-0812">Transmembrane</keyword>
<dbReference type="NCBIfam" id="TIGR04057">
    <property type="entry name" value="SusC_RagA_signa"/>
    <property type="match status" value="1"/>
</dbReference>
<dbReference type="Gene3D" id="2.60.40.1120">
    <property type="entry name" value="Carboxypeptidase-like, regulatory domain"/>
    <property type="match status" value="1"/>
</dbReference>
<evidence type="ECO:0000256" key="5">
    <source>
        <dbReference type="ARBA" id="ARBA00023136"/>
    </source>
</evidence>
<dbReference type="InterPro" id="IPR008969">
    <property type="entry name" value="CarboxyPept-like_regulatory"/>
</dbReference>
<evidence type="ECO:0000256" key="7">
    <source>
        <dbReference type="PROSITE-ProRule" id="PRU01360"/>
    </source>
</evidence>
<dbReference type="SUPFAM" id="SSF56935">
    <property type="entry name" value="Porins"/>
    <property type="match status" value="1"/>
</dbReference>
<proteinExistence type="inferred from homology"/>
<comment type="similarity">
    <text evidence="7">Belongs to the TonB-dependent receptor family.</text>
</comment>